<protein>
    <recommendedName>
        <fullName evidence="3">FAD synthase</fullName>
        <ecNumber evidence="3">2.7.7.2</ecNumber>
    </recommendedName>
</protein>
<comment type="caution">
    <text evidence="13">The sequence shown here is derived from an EMBL/GenBank/DDBJ whole genome shotgun (WGS) entry which is preliminary data.</text>
</comment>
<evidence type="ECO:0000256" key="3">
    <source>
        <dbReference type="ARBA" id="ARBA00012393"/>
    </source>
</evidence>
<comment type="catalytic activity">
    <reaction evidence="11">
        <text>FMN + ATP + H(+) = FAD + diphosphate</text>
        <dbReference type="Rhea" id="RHEA:17237"/>
        <dbReference type="ChEBI" id="CHEBI:15378"/>
        <dbReference type="ChEBI" id="CHEBI:30616"/>
        <dbReference type="ChEBI" id="CHEBI:33019"/>
        <dbReference type="ChEBI" id="CHEBI:57692"/>
        <dbReference type="ChEBI" id="CHEBI:58210"/>
        <dbReference type="EC" id="2.7.7.2"/>
    </reaction>
</comment>
<dbReference type="GO" id="GO:0006747">
    <property type="term" value="P:FAD biosynthetic process"/>
    <property type="evidence" value="ECO:0007669"/>
    <property type="project" value="UniProtKB-UniPathway"/>
</dbReference>
<evidence type="ECO:0000256" key="2">
    <source>
        <dbReference type="ARBA" id="ARBA00010214"/>
    </source>
</evidence>
<dbReference type="InterPro" id="IPR023468">
    <property type="entry name" value="Riboflavin_kinase"/>
</dbReference>
<keyword evidence="9" id="KW-0274">FAD</keyword>
<dbReference type="EC" id="2.7.7.2" evidence="3"/>
<evidence type="ECO:0000256" key="4">
    <source>
        <dbReference type="ARBA" id="ARBA00022630"/>
    </source>
</evidence>
<reference evidence="14" key="1">
    <citation type="submission" date="2015-12" db="EMBL/GenBank/DDBJ databases">
        <authorList>
            <person name="Lodha T.D."/>
            <person name="Chintalapati S."/>
            <person name="Chintalapati V.R."/>
            <person name="Sravanthi T."/>
        </authorList>
    </citation>
    <scope>NUCLEOTIDE SEQUENCE [LARGE SCALE GENOMIC DNA]</scope>
    <source>
        <strain evidence="14">JC133</strain>
    </source>
</reference>
<dbReference type="InterPro" id="IPR014729">
    <property type="entry name" value="Rossmann-like_a/b/a_fold"/>
</dbReference>
<dbReference type="AlphaFoldDB" id="A0A2S4JFK2"/>
<keyword evidence="4" id="KW-0285">Flavoprotein</keyword>
<evidence type="ECO:0000256" key="8">
    <source>
        <dbReference type="ARBA" id="ARBA00022741"/>
    </source>
</evidence>
<feature type="domain" description="FAD synthetase" evidence="12">
    <location>
        <begin position="21"/>
        <end position="175"/>
    </location>
</feature>
<evidence type="ECO:0000256" key="9">
    <source>
        <dbReference type="ARBA" id="ARBA00022827"/>
    </source>
</evidence>
<dbReference type="GO" id="GO:0003919">
    <property type="term" value="F:FMN adenylyltransferase activity"/>
    <property type="evidence" value="ECO:0007669"/>
    <property type="project" value="UniProtKB-EC"/>
</dbReference>
<evidence type="ECO:0000313" key="14">
    <source>
        <dbReference type="Proteomes" id="UP000237350"/>
    </source>
</evidence>
<evidence type="ECO:0000256" key="5">
    <source>
        <dbReference type="ARBA" id="ARBA00022643"/>
    </source>
</evidence>
<keyword evidence="6" id="KW-0808">Transferase</keyword>
<dbReference type="PANTHER" id="PTHR22749:SF6">
    <property type="entry name" value="RIBOFLAVIN KINASE"/>
    <property type="match status" value="1"/>
</dbReference>
<evidence type="ECO:0000256" key="1">
    <source>
        <dbReference type="ARBA" id="ARBA00004726"/>
    </source>
</evidence>
<keyword evidence="7" id="KW-0548">Nucleotidyltransferase</keyword>
<evidence type="ECO:0000259" key="12">
    <source>
        <dbReference type="Pfam" id="PF06574"/>
    </source>
</evidence>
<keyword evidence="5" id="KW-0288">FMN</keyword>
<evidence type="ECO:0000256" key="7">
    <source>
        <dbReference type="ARBA" id="ARBA00022695"/>
    </source>
</evidence>
<dbReference type="GO" id="GO:0008531">
    <property type="term" value="F:riboflavin kinase activity"/>
    <property type="evidence" value="ECO:0007669"/>
    <property type="project" value="TreeGrafter"/>
</dbReference>
<evidence type="ECO:0000256" key="11">
    <source>
        <dbReference type="ARBA" id="ARBA00049494"/>
    </source>
</evidence>
<keyword evidence="14" id="KW-1185">Reference proteome</keyword>
<evidence type="ECO:0000313" key="13">
    <source>
        <dbReference type="EMBL" id="POQ98235.1"/>
    </source>
</evidence>
<evidence type="ECO:0000256" key="10">
    <source>
        <dbReference type="ARBA" id="ARBA00022840"/>
    </source>
</evidence>
<dbReference type="GO" id="GO:0009398">
    <property type="term" value="P:FMN biosynthetic process"/>
    <property type="evidence" value="ECO:0007669"/>
    <property type="project" value="TreeGrafter"/>
</dbReference>
<dbReference type="UniPathway" id="UPA00277">
    <property type="reaction ID" value="UER00407"/>
</dbReference>
<gene>
    <name evidence="13" type="ORF">AU468_14080</name>
</gene>
<comment type="pathway">
    <text evidence="1">Cofactor biosynthesis; FAD biosynthesis; FAD from FMN: step 1/1.</text>
</comment>
<dbReference type="CDD" id="cd02064">
    <property type="entry name" value="FAD_synthetase_N"/>
    <property type="match status" value="1"/>
</dbReference>
<dbReference type="SUPFAM" id="SSF52374">
    <property type="entry name" value="Nucleotidylyl transferase"/>
    <property type="match status" value="1"/>
</dbReference>
<sequence>MTTSLRYWTSFRDIPWPPSETGPTSLALGVFDGVHRGHQELLRRVIAEAKQTHRGRAGVLTFEPNPAGFLFPDSFPGALSLLSERVEEFQRFGFSDVVVVEFSREFADLPGTVFLERFLEIFPHLESVVVGFNFHLGHNRDVDSRALRTWLQGRGIRVDIVPALKDNDDSISSSRIRRAVAAGDLAVASRLLGRPYRIAVSGVGGVRTGASAQLFPPPGRYRCTLVGEDSSREGMMEISENGNLWWEPQIDQIHYVIPTV</sequence>
<dbReference type="InterPro" id="IPR015864">
    <property type="entry name" value="FAD_synthase"/>
</dbReference>
<keyword evidence="8" id="KW-0547">Nucleotide-binding</keyword>
<comment type="similarity">
    <text evidence="2">Belongs to the RibF family.</text>
</comment>
<dbReference type="Pfam" id="PF06574">
    <property type="entry name" value="FAD_syn"/>
    <property type="match status" value="1"/>
</dbReference>
<dbReference type="EMBL" id="LPWH01000126">
    <property type="protein sequence ID" value="POQ98235.1"/>
    <property type="molecule type" value="Genomic_DNA"/>
</dbReference>
<dbReference type="GO" id="GO:0009231">
    <property type="term" value="P:riboflavin biosynthetic process"/>
    <property type="evidence" value="ECO:0007669"/>
    <property type="project" value="InterPro"/>
</dbReference>
<organism evidence="13 14">
    <name type="scientific">Alkalispirochaeta sphaeroplastigenens</name>
    <dbReference type="NCBI Taxonomy" id="1187066"/>
    <lineage>
        <taxon>Bacteria</taxon>
        <taxon>Pseudomonadati</taxon>
        <taxon>Spirochaetota</taxon>
        <taxon>Spirochaetia</taxon>
        <taxon>Spirochaetales</taxon>
        <taxon>Spirochaetaceae</taxon>
        <taxon>Alkalispirochaeta</taxon>
    </lineage>
</organism>
<dbReference type="Gene3D" id="3.40.50.620">
    <property type="entry name" value="HUPs"/>
    <property type="match status" value="1"/>
</dbReference>
<evidence type="ECO:0000256" key="6">
    <source>
        <dbReference type="ARBA" id="ARBA00022679"/>
    </source>
</evidence>
<dbReference type="Proteomes" id="UP000237350">
    <property type="component" value="Unassembled WGS sequence"/>
</dbReference>
<name>A0A2S4JFK2_9SPIO</name>
<keyword evidence="10" id="KW-0067">ATP-binding</keyword>
<proteinExistence type="inferred from homology"/>
<accession>A0A2S4JFK2</accession>
<dbReference type="PANTHER" id="PTHR22749">
    <property type="entry name" value="RIBOFLAVIN KINASE/FMN ADENYLYLTRANSFERASE"/>
    <property type="match status" value="1"/>
</dbReference>
<dbReference type="GO" id="GO:0005524">
    <property type="term" value="F:ATP binding"/>
    <property type="evidence" value="ECO:0007669"/>
    <property type="project" value="UniProtKB-KW"/>
</dbReference>